<dbReference type="Pfam" id="PF00893">
    <property type="entry name" value="Multi_Drug_Res"/>
    <property type="match status" value="1"/>
</dbReference>
<organism evidence="3 5">
    <name type="scientific">Halanaerobium congolense</name>
    <dbReference type="NCBI Taxonomy" id="54121"/>
    <lineage>
        <taxon>Bacteria</taxon>
        <taxon>Bacillati</taxon>
        <taxon>Bacillota</taxon>
        <taxon>Clostridia</taxon>
        <taxon>Halanaerobiales</taxon>
        <taxon>Halanaerobiaceae</taxon>
        <taxon>Halanaerobium</taxon>
    </lineage>
</organism>
<dbReference type="AlphaFoldDB" id="A0A1G8S555"/>
<dbReference type="Proteomes" id="UP000295758">
    <property type="component" value="Unassembled WGS sequence"/>
</dbReference>
<dbReference type="InterPro" id="IPR037185">
    <property type="entry name" value="EmrE-like"/>
</dbReference>
<evidence type="ECO:0000313" key="4">
    <source>
        <dbReference type="EMBL" id="TDS26860.1"/>
    </source>
</evidence>
<proteinExistence type="inferred from homology"/>
<comment type="subcellular location">
    <subcellularLocation>
        <location evidence="1">Cell membrane</location>
        <topology evidence="1">Multi-pass membrane protein</topology>
    </subcellularLocation>
</comment>
<evidence type="ECO:0000313" key="6">
    <source>
        <dbReference type="Proteomes" id="UP000295758"/>
    </source>
</evidence>
<sequence length="83" mass="9004">MGRLPKRSELLTGFAVGVPNLFSAFFLISALNNLKTAVVFPIFSAGSIVLITAVGYLFFGEKLKTKEWASILMTVVALILINI</sequence>
<keyword evidence="2" id="KW-0472">Membrane</keyword>
<dbReference type="RefSeq" id="WP_243833283.1">
    <property type="nucleotide sequence ID" value="NZ_FNEH01000037.1"/>
</dbReference>
<dbReference type="GO" id="GO:0022857">
    <property type="term" value="F:transmembrane transporter activity"/>
    <property type="evidence" value="ECO:0007669"/>
    <property type="project" value="InterPro"/>
</dbReference>
<name>A0A1G8S555_9FIRM</name>
<reference evidence="3 5" key="1">
    <citation type="submission" date="2016-10" db="EMBL/GenBank/DDBJ databases">
        <authorList>
            <person name="de Groot N.N."/>
        </authorList>
    </citation>
    <scope>NUCLEOTIDE SEQUENCE [LARGE SCALE GENOMIC DNA]</scope>
    <source>
        <strain evidence="3 5">WG7</strain>
    </source>
</reference>
<keyword evidence="2" id="KW-1133">Transmembrane helix</keyword>
<dbReference type="GO" id="GO:0005886">
    <property type="term" value="C:plasma membrane"/>
    <property type="evidence" value="ECO:0007669"/>
    <property type="project" value="UniProtKB-SubCell"/>
</dbReference>
<comment type="similarity">
    <text evidence="1">Belongs to the drug/metabolite transporter (DMT) superfamily. Small multidrug resistance (SMR) (TC 2.A.7.1) family.</text>
</comment>
<feature type="transmembrane region" description="Helical" evidence="2">
    <location>
        <begin position="37"/>
        <end position="59"/>
    </location>
</feature>
<evidence type="ECO:0000256" key="2">
    <source>
        <dbReference type="SAM" id="Phobius"/>
    </source>
</evidence>
<dbReference type="SUPFAM" id="SSF103481">
    <property type="entry name" value="Multidrug resistance efflux transporter EmrE"/>
    <property type="match status" value="1"/>
</dbReference>
<gene>
    <name evidence="4" type="ORF">BY453_13112</name>
    <name evidence="3" type="ORF">SAMN04515654_13710</name>
</gene>
<feature type="transmembrane region" description="Helical" evidence="2">
    <location>
        <begin position="12"/>
        <end position="31"/>
    </location>
</feature>
<dbReference type="EMBL" id="SOAA01000031">
    <property type="protein sequence ID" value="TDS26860.1"/>
    <property type="molecule type" value="Genomic_DNA"/>
</dbReference>
<accession>A0A1G8S555</accession>
<evidence type="ECO:0000313" key="5">
    <source>
        <dbReference type="Proteomes" id="UP000198945"/>
    </source>
</evidence>
<evidence type="ECO:0000313" key="3">
    <source>
        <dbReference type="EMBL" id="SDJ24388.1"/>
    </source>
</evidence>
<protein>
    <submittedName>
        <fullName evidence="4">Small Multidrug Resistance (SMR) protein</fullName>
    </submittedName>
    <submittedName>
        <fullName evidence="3">Small Multidrug Resistance protein</fullName>
    </submittedName>
</protein>
<keyword evidence="1 2" id="KW-0812">Transmembrane</keyword>
<dbReference type="EMBL" id="FNEH01000037">
    <property type="protein sequence ID" value="SDJ24388.1"/>
    <property type="molecule type" value="Genomic_DNA"/>
</dbReference>
<dbReference type="Proteomes" id="UP000198945">
    <property type="component" value="Unassembled WGS sequence"/>
</dbReference>
<reference evidence="4 6" key="2">
    <citation type="submission" date="2019-03" db="EMBL/GenBank/DDBJ databases">
        <title>Deep subsurface shale carbon reservoir microbial communities from Ohio and West Virginia, USA.</title>
        <authorList>
            <person name="Wrighton K."/>
        </authorList>
    </citation>
    <scope>NUCLEOTIDE SEQUENCE [LARGE SCALE GENOMIC DNA]</scope>
    <source>
        <strain evidence="4 6">UTICA-S4D12</strain>
    </source>
</reference>
<evidence type="ECO:0000256" key="1">
    <source>
        <dbReference type="RuleBase" id="RU003942"/>
    </source>
</evidence>
<dbReference type="InterPro" id="IPR045324">
    <property type="entry name" value="Small_multidrug_res"/>
</dbReference>
<dbReference type="Gene3D" id="1.10.3730.20">
    <property type="match status" value="1"/>
</dbReference>